<keyword evidence="2" id="KW-0472">Membrane</keyword>
<evidence type="ECO:0000313" key="3">
    <source>
        <dbReference type="EMBL" id="MBB5014937.1"/>
    </source>
</evidence>
<evidence type="ECO:0000256" key="1">
    <source>
        <dbReference type="SAM" id="MobiDB-lite"/>
    </source>
</evidence>
<feature type="transmembrane region" description="Helical" evidence="2">
    <location>
        <begin position="144"/>
        <end position="162"/>
    </location>
</feature>
<keyword evidence="2" id="KW-1133">Transmembrane helix</keyword>
<keyword evidence="2" id="KW-0812">Transmembrane</keyword>
<dbReference type="EMBL" id="JACHHX010000004">
    <property type="protein sequence ID" value="MBB5014937.1"/>
    <property type="molecule type" value="Genomic_DNA"/>
</dbReference>
<feature type="transmembrane region" description="Helical" evidence="2">
    <location>
        <begin position="77"/>
        <end position="101"/>
    </location>
</feature>
<dbReference type="AlphaFoldDB" id="A0A7W7XYT3"/>
<dbReference type="Proteomes" id="UP000519004">
    <property type="component" value="Unassembled WGS sequence"/>
</dbReference>
<gene>
    <name evidence="3" type="ORF">HNQ58_000814</name>
</gene>
<evidence type="ECO:0000256" key="2">
    <source>
        <dbReference type="SAM" id="Phobius"/>
    </source>
</evidence>
<sequence>MSGRGFDVSGTGVLDSRAGQSSGAHMQVHRADPTYRRRMLALLALSAVAGAALLGGLQYWLSHPGEDALHPLTTLQWLYIVFLGAVIALVLPLALLGLWLLRYADAIERERRYPLPGERTARDVAVREGQQATAIARRLRGLGALLWVLGAILIGWCAWTGWHLG</sequence>
<evidence type="ECO:0000313" key="4">
    <source>
        <dbReference type="Proteomes" id="UP000519004"/>
    </source>
</evidence>
<keyword evidence="4" id="KW-1185">Reference proteome</keyword>
<accession>A0A7W7XYT3</accession>
<feature type="region of interest" description="Disordered" evidence="1">
    <location>
        <begin position="1"/>
        <end position="30"/>
    </location>
</feature>
<organism evidence="3 4">
    <name type="scientific">Rehaibacterium terrae</name>
    <dbReference type="NCBI Taxonomy" id="1341696"/>
    <lineage>
        <taxon>Bacteria</taxon>
        <taxon>Pseudomonadati</taxon>
        <taxon>Pseudomonadota</taxon>
        <taxon>Gammaproteobacteria</taxon>
        <taxon>Lysobacterales</taxon>
        <taxon>Lysobacteraceae</taxon>
        <taxon>Rehaibacterium</taxon>
    </lineage>
</organism>
<protein>
    <submittedName>
        <fullName evidence="3">Uncharacterized protein</fullName>
    </submittedName>
</protein>
<comment type="caution">
    <text evidence="3">The sequence shown here is derived from an EMBL/GenBank/DDBJ whole genome shotgun (WGS) entry which is preliminary data.</text>
</comment>
<reference evidence="3 4" key="1">
    <citation type="submission" date="2020-08" db="EMBL/GenBank/DDBJ databases">
        <title>Genomic Encyclopedia of Type Strains, Phase IV (KMG-IV): sequencing the most valuable type-strain genomes for metagenomic binning, comparative biology and taxonomic classification.</title>
        <authorList>
            <person name="Goeker M."/>
        </authorList>
    </citation>
    <scope>NUCLEOTIDE SEQUENCE [LARGE SCALE GENOMIC DNA]</scope>
    <source>
        <strain evidence="3 4">DSM 25897</strain>
    </source>
</reference>
<proteinExistence type="predicted"/>
<dbReference type="RefSeq" id="WP_183947505.1">
    <property type="nucleotide sequence ID" value="NZ_JACHHX010000004.1"/>
</dbReference>
<feature type="transmembrane region" description="Helical" evidence="2">
    <location>
        <begin position="40"/>
        <end position="61"/>
    </location>
</feature>
<name>A0A7W7XYT3_9GAMM</name>